<name>A0A9W7MVA0_HIBTR</name>
<sequence>MGLKWRISSGHSINIWNDYWLPGKELKKIESPPHPQYYRVSQLFNAAKKGWDMEILTRLFTEKEVKAILEIHIPAARMEDLLVWGFESTGIYSVSSGYKALLDLSIRNTTSTIVFKTIWQANLPKKVKIQVWRFVMNFVPTKGNLYTKSITTNPYCQNCQLVVEDNAHVIRDCVLATSCWHALNFSWPLQYYTVSFYEWLVTNNPKQRVAEAFVLIWALWTARNKQYHERVKLSTYDIVTFVRSYCAEWLLANASLQTSLPSQSTQWLAPPHALMKVNVDASFSSSERRAITAVVIRNHEGLVIRAARRVCQAIPSAFTAEAWAVLHGLIIALDIGCTSIQIESDSLTVLKNLRSNVTDRSEIGNLTWDIKSKARSLRFCEFLFTPRTGNRAAHALASEYKSELEEECWMKEVPYEVQSAVDTDRRWPDPP</sequence>
<dbReference type="Gene3D" id="3.30.420.10">
    <property type="entry name" value="Ribonuclease H-like superfamily/Ribonuclease H"/>
    <property type="match status" value="1"/>
</dbReference>
<organism evidence="3 4">
    <name type="scientific">Hibiscus trionum</name>
    <name type="common">Flower of an hour</name>
    <dbReference type="NCBI Taxonomy" id="183268"/>
    <lineage>
        <taxon>Eukaryota</taxon>
        <taxon>Viridiplantae</taxon>
        <taxon>Streptophyta</taxon>
        <taxon>Embryophyta</taxon>
        <taxon>Tracheophyta</taxon>
        <taxon>Spermatophyta</taxon>
        <taxon>Magnoliopsida</taxon>
        <taxon>eudicotyledons</taxon>
        <taxon>Gunneridae</taxon>
        <taxon>Pentapetalae</taxon>
        <taxon>rosids</taxon>
        <taxon>malvids</taxon>
        <taxon>Malvales</taxon>
        <taxon>Malvaceae</taxon>
        <taxon>Malvoideae</taxon>
        <taxon>Hibiscus</taxon>
    </lineage>
</organism>
<dbReference type="EMBL" id="BSYR01000057">
    <property type="protein sequence ID" value="GMJ10691.1"/>
    <property type="molecule type" value="Genomic_DNA"/>
</dbReference>
<dbReference type="InterPro" id="IPR026960">
    <property type="entry name" value="RVT-Znf"/>
</dbReference>
<dbReference type="AlphaFoldDB" id="A0A9W7MVA0"/>
<dbReference type="SUPFAM" id="SSF53098">
    <property type="entry name" value="Ribonuclease H-like"/>
    <property type="match status" value="1"/>
</dbReference>
<dbReference type="InterPro" id="IPR052929">
    <property type="entry name" value="RNase_H-like_EbsB-rel"/>
</dbReference>
<dbReference type="Pfam" id="PF13966">
    <property type="entry name" value="zf-RVT"/>
    <property type="match status" value="1"/>
</dbReference>
<feature type="domain" description="Reverse transcriptase zinc-binding" evidence="2">
    <location>
        <begin position="92"/>
        <end position="180"/>
    </location>
</feature>
<dbReference type="PANTHER" id="PTHR47074:SF61">
    <property type="entry name" value="RNASE H TYPE-1 DOMAIN-CONTAINING PROTEIN"/>
    <property type="match status" value="1"/>
</dbReference>
<evidence type="ECO:0000313" key="4">
    <source>
        <dbReference type="Proteomes" id="UP001165190"/>
    </source>
</evidence>
<feature type="domain" description="RNase H type-1" evidence="1">
    <location>
        <begin position="278"/>
        <end position="399"/>
    </location>
</feature>
<dbReference type="InterPro" id="IPR036397">
    <property type="entry name" value="RNaseH_sf"/>
</dbReference>
<dbReference type="InterPro" id="IPR044730">
    <property type="entry name" value="RNase_H-like_dom_plant"/>
</dbReference>
<dbReference type="Proteomes" id="UP001165190">
    <property type="component" value="Unassembled WGS sequence"/>
</dbReference>
<dbReference type="OrthoDB" id="1002400at2759"/>
<gene>
    <name evidence="3" type="ORF">HRI_004738300</name>
</gene>
<dbReference type="Pfam" id="PF13456">
    <property type="entry name" value="RVT_3"/>
    <property type="match status" value="1"/>
</dbReference>
<dbReference type="GO" id="GO:0003676">
    <property type="term" value="F:nucleic acid binding"/>
    <property type="evidence" value="ECO:0007669"/>
    <property type="project" value="InterPro"/>
</dbReference>
<proteinExistence type="predicted"/>
<dbReference type="GO" id="GO:0004523">
    <property type="term" value="F:RNA-DNA hybrid ribonuclease activity"/>
    <property type="evidence" value="ECO:0007669"/>
    <property type="project" value="InterPro"/>
</dbReference>
<reference evidence="3" key="1">
    <citation type="submission" date="2023-05" db="EMBL/GenBank/DDBJ databases">
        <title>Genome and transcriptome analyses reveal genes involved in the formation of fine ridges on petal epidermal cells in Hibiscus trionum.</title>
        <authorList>
            <person name="Koshimizu S."/>
            <person name="Masuda S."/>
            <person name="Ishii T."/>
            <person name="Shirasu K."/>
            <person name="Hoshino A."/>
            <person name="Arita M."/>
        </authorList>
    </citation>
    <scope>NUCLEOTIDE SEQUENCE</scope>
    <source>
        <strain evidence="3">Hamamatsu line</strain>
    </source>
</reference>
<accession>A0A9W7MVA0</accession>
<evidence type="ECO:0000313" key="3">
    <source>
        <dbReference type="EMBL" id="GMJ10691.1"/>
    </source>
</evidence>
<evidence type="ECO:0000259" key="2">
    <source>
        <dbReference type="Pfam" id="PF13966"/>
    </source>
</evidence>
<dbReference type="InterPro" id="IPR012337">
    <property type="entry name" value="RNaseH-like_sf"/>
</dbReference>
<keyword evidence="4" id="KW-1185">Reference proteome</keyword>
<evidence type="ECO:0000259" key="1">
    <source>
        <dbReference type="Pfam" id="PF13456"/>
    </source>
</evidence>
<protein>
    <recommendedName>
        <fullName evidence="5">RNase H type-1 domain-containing protein</fullName>
    </recommendedName>
</protein>
<dbReference type="InterPro" id="IPR002156">
    <property type="entry name" value="RNaseH_domain"/>
</dbReference>
<dbReference type="PANTHER" id="PTHR47074">
    <property type="entry name" value="BNAC02G40300D PROTEIN"/>
    <property type="match status" value="1"/>
</dbReference>
<evidence type="ECO:0008006" key="5">
    <source>
        <dbReference type="Google" id="ProtNLM"/>
    </source>
</evidence>
<dbReference type="CDD" id="cd06222">
    <property type="entry name" value="RNase_H_like"/>
    <property type="match status" value="1"/>
</dbReference>
<comment type="caution">
    <text evidence="3">The sequence shown here is derived from an EMBL/GenBank/DDBJ whole genome shotgun (WGS) entry which is preliminary data.</text>
</comment>